<dbReference type="EMBL" id="GG738899">
    <property type="protein sequence ID" value="EFC39552.1"/>
    <property type="molecule type" value="Genomic_DNA"/>
</dbReference>
<sequence length="375" mass="42486">MSRSFHYDDALSNGSDSNLRDIELADDSKYVLPKKTKWSRNKKICVGSLLGCGLCCLITCIVIAIAIAIYLGRKNVNIYPTPEYTASDDFLRFLVVGDMGRADDGQKAVAASMGKFCKTQKCHFVIGIGDNIYNYGVENVNDEQFKSKFEDIYNVDGIEDLKWHMLLGNHDYRGNVQAQIDYTKISNRWVLPSHFYTLVKNSTLSGFDVSMVMLDTSPFVSFWTDPLMKSSNLESQYKRKQEQLDMLDGVLSTNQGKNNSWTLVFGHHHIYSGGIGGNSKDMMNTFLPYMEKYQVPLYTCGHVHLLNWLKEPEHKTNYIISGAGSSNIIPDVYNPLSLNVYTAPGFFSVEVQKDFIFVTAMDENGKEIFKFRVDK</sequence>
<keyword evidence="2" id="KW-0378">Hydrolase</keyword>
<dbReference type="InterPro" id="IPR051558">
    <property type="entry name" value="Metallophosphoesterase_PAP"/>
</dbReference>
<evidence type="ECO:0000256" key="1">
    <source>
        <dbReference type="ARBA" id="ARBA00022729"/>
    </source>
</evidence>
<dbReference type="SUPFAM" id="SSF56300">
    <property type="entry name" value="Metallo-dependent phosphatases"/>
    <property type="match status" value="1"/>
</dbReference>
<protein>
    <submittedName>
        <fullName evidence="5">Tartrate resistant acid phosphatase</fullName>
    </submittedName>
</protein>
<dbReference type="PANTHER" id="PTHR10161">
    <property type="entry name" value="TARTRATE-RESISTANT ACID PHOSPHATASE TYPE 5"/>
    <property type="match status" value="1"/>
</dbReference>
<dbReference type="Proteomes" id="UP000006671">
    <property type="component" value="Unassembled WGS sequence"/>
</dbReference>
<proteinExistence type="predicted"/>
<keyword evidence="6" id="KW-1185">Reference proteome</keyword>
<dbReference type="STRING" id="5762.D2VUR2"/>
<dbReference type="PANTHER" id="PTHR10161:SF14">
    <property type="entry name" value="TARTRATE-RESISTANT ACID PHOSPHATASE TYPE 5"/>
    <property type="match status" value="1"/>
</dbReference>
<keyword evidence="1" id="KW-0732">Signal</keyword>
<dbReference type="GeneID" id="8850926"/>
<dbReference type="OMA" id="ILETTWA"/>
<evidence type="ECO:0000256" key="3">
    <source>
        <dbReference type="SAM" id="Phobius"/>
    </source>
</evidence>
<dbReference type="InParanoid" id="D2VUR2"/>
<name>D2VUR2_NAEGR</name>
<keyword evidence="3" id="KW-0812">Transmembrane</keyword>
<dbReference type="Pfam" id="PF00149">
    <property type="entry name" value="Metallophos"/>
    <property type="match status" value="1"/>
</dbReference>
<dbReference type="OrthoDB" id="411211at2759"/>
<reference evidence="5 6" key="1">
    <citation type="journal article" date="2010" name="Cell">
        <title>The genome of Naegleria gruberi illuminates early eukaryotic versatility.</title>
        <authorList>
            <person name="Fritz-Laylin L.K."/>
            <person name="Prochnik S.E."/>
            <person name="Ginger M.L."/>
            <person name="Dacks J.B."/>
            <person name="Carpenter M.L."/>
            <person name="Field M.C."/>
            <person name="Kuo A."/>
            <person name="Paredez A."/>
            <person name="Chapman J."/>
            <person name="Pham J."/>
            <person name="Shu S."/>
            <person name="Neupane R."/>
            <person name="Cipriano M."/>
            <person name="Mancuso J."/>
            <person name="Tu H."/>
            <person name="Salamov A."/>
            <person name="Lindquist E."/>
            <person name="Shapiro H."/>
            <person name="Lucas S."/>
            <person name="Grigoriev I.V."/>
            <person name="Cande W.Z."/>
            <person name="Fulton C."/>
            <person name="Rokhsar D.S."/>
            <person name="Dawson S.C."/>
        </authorList>
    </citation>
    <scope>NUCLEOTIDE SEQUENCE [LARGE SCALE GENOMIC DNA]</scope>
    <source>
        <strain evidence="5 6">NEG-M</strain>
    </source>
</reference>
<evidence type="ECO:0000259" key="4">
    <source>
        <dbReference type="Pfam" id="PF00149"/>
    </source>
</evidence>
<evidence type="ECO:0000313" key="6">
    <source>
        <dbReference type="Proteomes" id="UP000006671"/>
    </source>
</evidence>
<dbReference type="eggNOG" id="KOG2679">
    <property type="taxonomic scope" value="Eukaryota"/>
</dbReference>
<dbReference type="Gene3D" id="3.60.21.10">
    <property type="match status" value="1"/>
</dbReference>
<dbReference type="VEuPathDB" id="AmoebaDB:NAEGRDRAFT_81291"/>
<evidence type="ECO:0000256" key="2">
    <source>
        <dbReference type="ARBA" id="ARBA00022801"/>
    </source>
</evidence>
<keyword evidence="3" id="KW-0472">Membrane</keyword>
<dbReference type="InterPro" id="IPR004843">
    <property type="entry name" value="Calcineurin-like_PHP"/>
</dbReference>
<organism evidence="6">
    <name type="scientific">Naegleria gruberi</name>
    <name type="common">Amoeba</name>
    <dbReference type="NCBI Taxonomy" id="5762"/>
    <lineage>
        <taxon>Eukaryota</taxon>
        <taxon>Discoba</taxon>
        <taxon>Heterolobosea</taxon>
        <taxon>Tetramitia</taxon>
        <taxon>Eutetramitia</taxon>
        <taxon>Vahlkampfiidae</taxon>
        <taxon>Naegleria</taxon>
    </lineage>
</organism>
<gene>
    <name evidence="5" type="ORF">NAEGRDRAFT_81291</name>
</gene>
<dbReference type="RefSeq" id="XP_002672296.1">
    <property type="nucleotide sequence ID" value="XM_002672250.1"/>
</dbReference>
<keyword evidence="3" id="KW-1133">Transmembrane helix</keyword>
<dbReference type="KEGG" id="ngr:NAEGRDRAFT_81291"/>
<dbReference type="GO" id="GO:0016787">
    <property type="term" value="F:hydrolase activity"/>
    <property type="evidence" value="ECO:0007669"/>
    <property type="project" value="UniProtKB-KW"/>
</dbReference>
<feature type="transmembrane region" description="Helical" evidence="3">
    <location>
        <begin position="44"/>
        <end position="71"/>
    </location>
</feature>
<dbReference type="InterPro" id="IPR029052">
    <property type="entry name" value="Metallo-depent_PP-like"/>
</dbReference>
<feature type="domain" description="Calcineurin-like phosphoesterase" evidence="4">
    <location>
        <begin position="91"/>
        <end position="304"/>
    </location>
</feature>
<accession>D2VUR2</accession>
<dbReference type="AlphaFoldDB" id="D2VUR2"/>
<evidence type="ECO:0000313" key="5">
    <source>
        <dbReference type="EMBL" id="EFC39552.1"/>
    </source>
</evidence>